<comment type="subcellular location">
    <subcellularLocation>
        <location evidence="1">Cell membrane</location>
        <topology evidence="1">Single-pass membrane protein</topology>
    </subcellularLocation>
</comment>
<gene>
    <name evidence="12" type="primary">yajC</name>
    <name evidence="12" type="ORF">ACFFLH_11765</name>
</gene>
<evidence type="ECO:0000256" key="6">
    <source>
        <dbReference type="ARBA" id="ARBA00022692"/>
    </source>
</evidence>
<protein>
    <recommendedName>
        <fullName evidence="3">Sec translocon accessory complex subunit YajC</fullName>
    </recommendedName>
</protein>
<keyword evidence="4" id="KW-0813">Transport</keyword>
<dbReference type="Proteomes" id="UP001589628">
    <property type="component" value="Unassembled WGS sequence"/>
</dbReference>
<dbReference type="EMBL" id="JBHLZN010000004">
    <property type="protein sequence ID" value="MFB9887086.1"/>
    <property type="molecule type" value="Genomic_DNA"/>
</dbReference>
<evidence type="ECO:0000256" key="4">
    <source>
        <dbReference type="ARBA" id="ARBA00022448"/>
    </source>
</evidence>
<dbReference type="NCBIfam" id="TIGR00739">
    <property type="entry name" value="yajC"/>
    <property type="match status" value="1"/>
</dbReference>
<dbReference type="InterPro" id="IPR003849">
    <property type="entry name" value="Preprotein_translocase_YajC"/>
</dbReference>
<keyword evidence="8 11" id="KW-1133">Transmembrane helix</keyword>
<evidence type="ECO:0000256" key="11">
    <source>
        <dbReference type="SAM" id="Phobius"/>
    </source>
</evidence>
<keyword evidence="7" id="KW-0653">Protein transport</keyword>
<evidence type="ECO:0000256" key="8">
    <source>
        <dbReference type="ARBA" id="ARBA00022989"/>
    </source>
</evidence>
<comment type="similarity">
    <text evidence="2">Belongs to the YajC family.</text>
</comment>
<reference evidence="12 13" key="1">
    <citation type="submission" date="2024-09" db="EMBL/GenBank/DDBJ databases">
        <authorList>
            <person name="Sun Q."/>
            <person name="Mori K."/>
        </authorList>
    </citation>
    <scope>NUCLEOTIDE SEQUENCE [LARGE SCALE GENOMIC DNA]</scope>
    <source>
        <strain evidence="12 13">ATCC 51285</strain>
    </source>
</reference>
<evidence type="ECO:0000256" key="3">
    <source>
        <dbReference type="ARBA" id="ARBA00014962"/>
    </source>
</evidence>
<evidence type="ECO:0000256" key="10">
    <source>
        <dbReference type="ARBA" id="ARBA00023136"/>
    </source>
</evidence>
<sequence length="109" mass="11895">MNWLIAPAYAETAAAPAGAEAFNLIFLVGFALIFYFFLWRPQAKRQKDHKSLIEGLAKGDEVVTSGGILGRVVKVTDDYLVLAVSDEVELKIQKVYVAAALPKGTIKNI</sequence>
<comment type="caution">
    <text evidence="12">The sequence shown here is derived from an EMBL/GenBank/DDBJ whole genome shotgun (WGS) entry which is preliminary data.</text>
</comment>
<dbReference type="PANTHER" id="PTHR33909:SF1">
    <property type="entry name" value="SEC TRANSLOCON ACCESSORY COMPLEX SUBUNIT YAJC"/>
    <property type="match status" value="1"/>
</dbReference>
<feature type="transmembrane region" description="Helical" evidence="11">
    <location>
        <begin position="21"/>
        <end position="39"/>
    </location>
</feature>
<dbReference type="Pfam" id="PF02699">
    <property type="entry name" value="YajC"/>
    <property type="match status" value="1"/>
</dbReference>
<evidence type="ECO:0000256" key="7">
    <source>
        <dbReference type="ARBA" id="ARBA00022927"/>
    </source>
</evidence>
<keyword evidence="6 11" id="KW-0812">Transmembrane</keyword>
<name>A0ABV5ZFY3_9GAMM</name>
<evidence type="ECO:0000256" key="1">
    <source>
        <dbReference type="ARBA" id="ARBA00004162"/>
    </source>
</evidence>
<keyword evidence="13" id="KW-1185">Reference proteome</keyword>
<evidence type="ECO:0000313" key="12">
    <source>
        <dbReference type="EMBL" id="MFB9887086.1"/>
    </source>
</evidence>
<evidence type="ECO:0000256" key="5">
    <source>
        <dbReference type="ARBA" id="ARBA00022475"/>
    </source>
</evidence>
<keyword evidence="9" id="KW-0811">Translocation</keyword>
<accession>A0ABV5ZFY3</accession>
<evidence type="ECO:0000313" key="13">
    <source>
        <dbReference type="Proteomes" id="UP001589628"/>
    </source>
</evidence>
<dbReference type="PRINTS" id="PR01853">
    <property type="entry name" value="YAJCTRNLCASE"/>
</dbReference>
<keyword evidence="10 11" id="KW-0472">Membrane</keyword>
<proteinExistence type="inferred from homology"/>
<organism evidence="12 13">
    <name type="scientific">Balneatrix alpica</name>
    <dbReference type="NCBI Taxonomy" id="75684"/>
    <lineage>
        <taxon>Bacteria</taxon>
        <taxon>Pseudomonadati</taxon>
        <taxon>Pseudomonadota</taxon>
        <taxon>Gammaproteobacteria</taxon>
        <taxon>Oceanospirillales</taxon>
        <taxon>Balneatrichaceae</taxon>
        <taxon>Balneatrix</taxon>
    </lineage>
</organism>
<dbReference type="SMART" id="SM01323">
    <property type="entry name" value="YajC"/>
    <property type="match status" value="1"/>
</dbReference>
<keyword evidence="5" id="KW-1003">Cell membrane</keyword>
<dbReference type="RefSeq" id="WP_027314300.1">
    <property type="nucleotide sequence ID" value="NZ_JAUESS010000004.1"/>
</dbReference>
<evidence type="ECO:0000256" key="9">
    <source>
        <dbReference type="ARBA" id="ARBA00023010"/>
    </source>
</evidence>
<dbReference type="PANTHER" id="PTHR33909">
    <property type="entry name" value="SEC TRANSLOCON ACCESSORY COMPLEX SUBUNIT YAJC"/>
    <property type="match status" value="1"/>
</dbReference>
<evidence type="ECO:0000256" key="2">
    <source>
        <dbReference type="ARBA" id="ARBA00006742"/>
    </source>
</evidence>